<gene>
    <name evidence="2" type="ORF">BGE01nite_07740</name>
</gene>
<evidence type="ECO:0000256" key="1">
    <source>
        <dbReference type="SAM" id="SignalP"/>
    </source>
</evidence>
<organism evidence="2 3">
    <name type="scientific">Brevifollis gellanilyticus</name>
    <dbReference type="NCBI Taxonomy" id="748831"/>
    <lineage>
        <taxon>Bacteria</taxon>
        <taxon>Pseudomonadati</taxon>
        <taxon>Verrucomicrobiota</taxon>
        <taxon>Verrucomicrobiia</taxon>
        <taxon>Verrucomicrobiales</taxon>
        <taxon>Verrucomicrobiaceae</taxon>
    </lineage>
</organism>
<dbReference type="AlphaFoldDB" id="A0A512M426"/>
<feature type="chain" id="PRO_5022085157" evidence="1">
    <location>
        <begin position="19"/>
        <end position="262"/>
    </location>
</feature>
<evidence type="ECO:0000313" key="2">
    <source>
        <dbReference type="EMBL" id="GEP41483.1"/>
    </source>
</evidence>
<dbReference type="EMBL" id="BKAG01000003">
    <property type="protein sequence ID" value="GEP41483.1"/>
    <property type="molecule type" value="Genomic_DNA"/>
</dbReference>
<comment type="caution">
    <text evidence="2">The sequence shown here is derived from an EMBL/GenBank/DDBJ whole genome shotgun (WGS) entry which is preliminary data.</text>
</comment>
<dbReference type="RefSeq" id="WP_146848940.1">
    <property type="nucleotide sequence ID" value="NZ_BKAG01000003.1"/>
</dbReference>
<evidence type="ECO:0000313" key="3">
    <source>
        <dbReference type="Proteomes" id="UP000321577"/>
    </source>
</evidence>
<name>A0A512M426_9BACT</name>
<protein>
    <submittedName>
        <fullName evidence="2">Uncharacterized protein</fullName>
    </submittedName>
</protein>
<feature type="signal peptide" evidence="1">
    <location>
        <begin position="1"/>
        <end position="18"/>
    </location>
</feature>
<sequence>MKASILALNFLLVGFGLAHEAVTIGPNGGRVLYVDSTTTPNIEVIVNKEGRAEISLLDKDRQPIKLAEQSLSITAGPRAEAKKLTIEKQGTKFLTDKVPDGAPYTMVLQLKEAPDAKAITLRLNYDITPAGSGKPMYLDDSVNASSGDNIKVPATAAGIWAELNQHQGELTEGVAEKKYEAIDEVTRAYPKLAHGLPARSGDKQAAAAPLVETLTKHLETVREASATRNLDQAKPGMEGIAATLTELKKLYPAEVANAKLAE</sequence>
<dbReference type="Proteomes" id="UP000321577">
    <property type="component" value="Unassembled WGS sequence"/>
</dbReference>
<accession>A0A512M426</accession>
<keyword evidence="3" id="KW-1185">Reference proteome</keyword>
<reference evidence="2 3" key="1">
    <citation type="submission" date="2019-07" db="EMBL/GenBank/DDBJ databases">
        <title>Whole genome shotgun sequence of Brevifollis gellanilyticus NBRC 108608.</title>
        <authorList>
            <person name="Hosoyama A."/>
            <person name="Uohara A."/>
            <person name="Ohji S."/>
            <person name="Ichikawa N."/>
        </authorList>
    </citation>
    <scope>NUCLEOTIDE SEQUENCE [LARGE SCALE GENOMIC DNA]</scope>
    <source>
        <strain evidence="2 3">NBRC 108608</strain>
    </source>
</reference>
<keyword evidence="1" id="KW-0732">Signal</keyword>
<proteinExistence type="predicted"/>